<keyword evidence="2" id="KW-1185">Reference proteome</keyword>
<organism evidence="1 2">
    <name type="scientific">Planctomicrobium piriforme</name>
    <dbReference type="NCBI Taxonomy" id="1576369"/>
    <lineage>
        <taxon>Bacteria</taxon>
        <taxon>Pseudomonadati</taxon>
        <taxon>Planctomycetota</taxon>
        <taxon>Planctomycetia</taxon>
        <taxon>Planctomycetales</taxon>
        <taxon>Planctomycetaceae</taxon>
        <taxon>Planctomicrobium</taxon>
    </lineage>
</organism>
<dbReference type="RefSeq" id="WP_092048524.1">
    <property type="nucleotide sequence ID" value="NZ_FOQD01000004.1"/>
</dbReference>
<evidence type="ECO:0000313" key="1">
    <source>
        <dbReference type="EMBL" id="SFH96638.1"/>
    </source>
</evidence>
<dbReference type="STRING" id="1576369.SAMN05421753_104163"/>
<accession>A0A1I3ECJ7</accession>
<dbReference type="EMBL" id="FOQD01000004">
    <property type="protein sequence ID" value="SFH96638.1"/>
    <property type="molecule type" value="Genomic_DNA"/>
</dbReference>
<dbReference type="AlphaFoldDB" id="A0A1I3ECJ7"/>
<protein>
    <submittedName>
        <fullName evidence="1">Uncharacterized protein</fullName>
    </submittedName>
</protein>
<reference evidence="2" key="1">
    <citation type="submission" date="2016-10" db="EMBL/GenBank/DDBJ databases">
        <authorList>
            <person name="Varghese N."/>
            <person name="Submissions S."/>
        </authorList>
    </citation>
    <scope>NUCLEOTIDE SEQUENCE [LARGE SCALE GENOMIC DNA]</scope>
    <source>
        <strain evidence="2">DSM 26348</strain>
    </source>
</reference>
<proteinExistence type="predicted"/>
<dbReference type="Proteomes" id="UP000199518">
    <property type="component" value="Unassembled WGS sequence"/>
</dbReference>
<gene>
    <name evidence="1" type="ORF">SAMN05421753_104163</name>
</gene>
<evidence type="ECO:0000313" key="2">
    <source>
        <dbReference type="Proteomes" id="UP000199518"/>
    </source>
</evidence>
<sequence length="102" mass="11667">MTLDFNKCLKELDGKDAELPDGKKLTIGQRIIGTLLAVNVPNHPVSEDERYKFYKAIGKLNENAKEWTATEVAMLKSRFCQVEQNPWVYGQVCDFLDEKTTE</sequence>
<name>A0A1I3ECJ7_9PLAN</name>